<keyword evidence="2" id="KW-1185">Reference proteome</keyword>
<comment type="caution">
    <text evidence="1">The sequence shown here is derived from an EMBL/GenBank/DDBJ whole genome shotgun (WGS) entry which is preliminary data.</text>
</comment>
<evidence type="ECO:0000313" key="1">
    <source>
        <dbReference type="EMBL" id="PSL36091.1"/>
    </source>
</evidence>
<reference evidence="1 2" key="1">
    <citation type="submission" date="2018-03" db="EMBL/GenBank/DDBJ databases">
        <title>Genomic Encyclopedia of Archaeal and Bacterial Type Strains, Phase II (KMG-II): from individual species to whole genera.</title>
        <authorList>
            <person name="Goeker M."/>
        </authorList>
    </citation>
    <scope>NUCLEOTIDE SEQUENCE [LARGE SCALE GENOMIC DNA]</scope>
    <source>
        <strain evidence="1 2">DSM 18107</strain>
    </source>
</reference>
<gene>
    <name evidence="1" type="ORF">CLV42_101860</name>
</gene>
<evidence type="ECO:0008006" key="3">
    <source>
        <dbReference type="Google" id="ProtNLM"/>
    </source>
</evidence>
<organism evidence="1 2">
    <name type="scientific">Chitinophaga ginsengisoli</name>
    <dbReference type="NCBI Taxonomy" id="363837"/>
    <lineage>
        <taxon>Bacteria</taxon>
        <taxon>Pseudomonadati</taxon>
        <taxon>Bacteroidota</taxon>
        <taxon>Chitinophagia</taxon>
        <taxon>Chitinophagales</taxon>
        <taxon>Chitinophagaceae</taxon>
        <taxon>Chitinophaga</taxon>
    </lineage>
</organism>
<protein>
    <recommendedName>
        <fullName evidence="3">Transposase</fullName>
    </recommendedName>
</protein>
<sequence>MSTLVEFPQLFERCAGLDVHKETVVVTVKIYQLPDQTRTFGTFTDDLISLKTWLLEQRVSHLAMESTGVIGNLYLIY</sequence>
<accession>A0A2P8GQ53</accession>
<dbReference type="AlphaFoldDB" id="A0A2P8GQ53"/>
<dbReference type="EMBL" id="PYGK01000001">
    <property type="protein sequence ID" value="PSL36091.1"/>
    <property type="molecule type" value="Genomic_DNA"/>
</dbReference>
<proteinExistence type="predicted"/>
<evidence type="ECO:0000313" key="2">
    <source>
        <dbReference type="Proteomes" id="UP000240978"/>
    </source>
</evidence>
<dbReference type="Proteomes" id="UP000240978">
    <property type="component" value="Unassembled WGS sequence"/>
</dbReference>
<name>A0A2P8GQ53_9BACT</name>